<dbReference type="Gene3D" id="3.40.50.1820">
    <property type="entry name" value="alpha/beta hydrolase"/>
    <property type="match status" value="1"/>
</dbReference>
<keyword evidence="3" id="KW-1185">Reference proteome</keyword>
<dbReference type="GO" id="GO:0080030">
    <property type="term" value="F:methyl indole-3-acetate esterase activity"/>
    <property type="evidence" value="ECO:0007669"/>
    <property type="project" value="TreeGrafter"/>
</dbReference>
<dbReference type="SUPFAM" id="SSF53474">
    <property type="entry name" value="alpha/beta-Hydrolases"/>
    <property type="match status" value="1"/>
</dbReference>
<dbReference type="EMBL" id="BJZO01000156">
    <property type="protein sequence ID" value="GEO83031.1"/>
    <property type="molecule type" value="Genomic_DNA"/>
</dbReference>
<dbReference type="OrthoDB" id="9814966at2"/>
<sequence>MTTVPSSPASFVLVHGAWHGGWCWERVAPLLRARGHRVTTPTLTGLGERHHLLAPGITLSVFVADIVNHLIWEDLRDVILVGHSFGGAVISGVADQVPERLRQLVFLDAHLLESDETTFDRMPGPIVTDRLLAAARASGGVSLPVPPARAFAVTDPADVAWLEARLTPHPLDTYRTAMTLQRPLGAGLPVRYIACTDPWYRPLEVSHDRVRAYGWPMEELATGHDAMVTAPQALAECLLASVRS</sequence>
<gene>
    <name evidence="2" type="ORF">ROR02_31620</name>
</gene>
<protein>
    <submittedName>
        <fullName evidence="2">Esterase</fullName>
    </submittedName>
</protein>
<dbReference type="GO" id="GO:0080032">
    <property type="term" value="F:methyl jasmonate esterase activity"/>
    <property type="evidence" value="ECO:0007669"/>
    <property type="project" value="TreeGrafter"/>
</dbReference>
<comment type="caution">
    <text evidence="2">The sequence shown here is derived from an EMBL/GenBank/DDBJ whole genome shotgun (WGS) entry which is preliminary data.</text>
</comment>
<dbReference type="PANTHER" id="PTHR10992:SF1086">
    <property type="entry name" value="AB HYDROLASE-1 DOMAIN-CONTAINING PROTEIN"/>
    <property type="match status" value="1"/>
</dbReference>
<dbReference type="RefSeq" id="WP_147165069.1">
    <property type="nucleotide sequence ID" value="NZ_BJZO01000156.1"/>
</dbReference>
<dbReference type="AlphaFoldDB" id="A0A512HC67"/>
<dbReference type="InterPro" id="IPR045889">
    <property type="entry name" value="MES/HNL"/>
</dbReference>
<dbReference type="PRINTS" id="PR00111">
    <property type="entry name" value="ABHYDROLASE"/>
</dbReference>
<evidence type="ECO:0000313" key="2">
    <source>
        <dbReference type="EMBL" id="GEO83031.1"/>
    </source>
</evidence>
<feature type="domain" description="AB hydrolase-1" evidence="1">
    <location>
        <begin position="11"/>
        <end position="236"/>
    </location>
</feature>
<reference evidence="2 3" key="1">
    <citation type="submission" date="2019-07" db="EMBL/GenBank/DDBJ databases">
        <title>Whole genome shotgun sequence of Rhodospirillum oryzae NBRC 107573.</title>
        <authorList>
            <person name="Hosoyama A."/>
            <person name="Uohara A."/>
            <person name="Ohji S."/>
            <person name="Ichikawa N."/>
        </authorList>
    </citation>
    <scope>NUCLEOTIDE SEQUENCE [LARGE SCALE GENOMIC DNA]</scope>
    <source>
        <strain evidence="2 3">NBRC 107573</strain>
    </source>
</reference>
<dbReference type="InterPro" id="IPR029058">
    <property type="entry name" value="AB_hydrolase_fold"/>
</dbReference>
<organism evidence="2 3">
    <name type="scientific">Pararhodospirillum oryzae</name>
    <dbReference type="NCBI Taxonomy" id="478448"/>
    <lineage>
        <taxon>Bacteria</taxon>
        <taxon>Pseudomonadati</taxon>
        <taxon>Pseudomonadota</taxon>
        <taxon>Alphaproteobacteria</taxon>
        <taxon>Rhodospirillales</taxon>
        <taxon>Rhodospirillaceae</taxon>
        <taxon>Pararhodospirillum</taxon>
    </lineage>
</organism>
<dbReference type="PANTHER" id="PTHR10992">
    <property type="entry name" value="METHYLESTERASE FAMILY MEMBER"/>
    <property type="match status" value="1"/>
</dbReference>
<dbReference type="Pfam" id="PF12697">
    <property type="entry name" value="Abhydrolase_6"/>
    <property type="match status" value="1"/>
</dbReference>
<name>A0A512HC67_9PROT</name>
<dbReference type="InterPro" id="IPR000073">
    <property type="entry name" value="AB_hydrolase_1"/>
</dbReference>
<evidence type="ECO:0000259" key="1">
    <source>
        <dbReference type="Pfam" id="PF12697"/>
    </source>
</evidence>
<dbReference type="Proteomes" id="UP000321567">
    <property type="component" value="Unassembled WGS sequence"/>
</dbReference>
<proteinExistence type="predicted"/>
<accession>A0A512HC67</accession>
<evidence type="ECO:0000313" key="3">
    <source>
        <dbReference type="Proteomes" id="UP000321567"/>
    </source>
</evidence>